<dbReference type="InterPro" id="IPR050107">
    <property type="entry name" value="ABC_carbohydrate_import_ATPase"/>
</dbReference>
<reference evidence="4" key="1">
    <citation type="submission" date="2018-05" db="EMBL/GenBank/DDBJ databases">
        <authorList>
            <person name="Lanie J.A."/>
            <person name="Ng W.-L."/>
            <person name="Kazmierczak K.M."/>
            <person name="Andrzejewski T.M."/>
            <person name="Davidsen T.M."/>
            <person name="Wayne K.J."/>
            <person name="Tettelin H."/>
            <person name="Glass J.I."/>
            <person name="Rusch D."/>
            <person name="Podicherti R."/>
            <person name="Tsui H.-C.T."/>
            <person name="Winkler M.E."/>
        </authorList>
    </citation>
    <scope>NUCLEOTIDE SEQUENCE</scope>
</reference>
<dbReference type="InterPro" id="IPR027417">
    <property type="entry name" value="P-loop_NTPase"/>
</dbReference>
<dbReference type="PANTHER" id="PTHR43790:SF4">
    <property type="entry name" value="GUANOSINE IMPORT ATP-BINDING PROTEIN NUPO"/>
    <property type="match status" value="1"/>
</dbReference>
<accession>A0A383CKT6</accession>
<feature type="non-terminal residue" evidence="4">
    <location>
        <position position="230"/>
    </location>
</feature>
<sequence length="230" mass="25235">MSIEFSRITKVYGDVTANDDISFIIESGTIHALLGENGAGKTTLIKILTGQLAADSGKIIIDGDEIKNNAFLTKRNRVGVLGQDPLDFKNFTVRESFFAGLGKDKYWINNKNTDASIINHASNYGFVINPETKISDLSIGKRQELEFLRLLYNETEIIVLDEPTSGLTDDQKMSINLATKEAAKNGATVIIVSHKLMDVIENCDRATILKSGKFAGTFDMPCDPNLLTKA</sequence>
<keyword evidence="1" id="KW-0547">Nucleotide-binding</keyword>
<dbReference type="CDD" id="cd03216">
    <property type="entry name" value="ABC_Carb_Monos_I"/>
    <property type="match status" value="1"/>
</dbReference>
<proteinExistence type="predicted"/>
<dbReference type="EMBL" id="UINC01209830">
    <property type="protein sequence ID" value="SVE33016.1"/>
    <property type="molecule type" value="Genomic_DNA"/>
</dbReference>
<dbReference type="GO" id="GO:0016887">
    <property type="term" value="F:ATP hydrolysis activity"/>
    <property type="evidence" value="ECO:0007669"/>
    <property type="project" value="InterPro"/>
</dbReference>
<gene>
    <name evidence="4" type="ORF">METZ01_LOCUS485870</name>
</gene>
<dbReference type="SMART" id="SM00382">
    <property type="entry name" value="AAA"/>
    <property type="match status" value="1"/>
</dbReference>
<dbReference type="InterPro" id="IPR003439">
    <property type="entry name" value="ABC_transporter-like_ATP-bd"/>
</dbReference>
<evidence type="ECO:0000256" key="2">
    <source>
        <dbReference type="ARBA" id="ARBA00022840"/>
    </source>
</evidence>
<dbReference type="Gene3D" id="3.40.50.300">
    <property type="entry name" value="P-loop containing nucleotide triphosphate hydrolases"/>
    <property type="match status" value="1"/>
</dbReference>
<name>A0A383CKT6_9ZZZZ</name>
<evidence type="ECO:0000313" key="4">
    <source>
        <dbReference type="EMBL" id="SVE33016.1"/>
    </source>
</evidence>
<dbReference type="Pfam" id="PF00005">
    <property type="entry name" value="ABC_tran"/>
    <property type="match status" value="1"/>
</dbReference>
<dbReference type="GO" id="GO:0005524">
    <property type="term" value="F:ATP binding"/>
    <property type="evidence" value="ECO:0007669"/>
    <property type="project" value="UniProtKB-KW"/>
</dbReference>
<evidence type="ECO:0000256" key="1">
    <source>
        <dbReference type="ARBA" id="ARBA00022741"/>
    </source>
</evidence>
<feature type="domain" description="ABC transporter" evidence="3">
    <location>
        <begin position="3"/>
        <end position="230"/>
    </location>
</feature>
<dbReference type="InterPro" id="IPR003593">
    <property type="entry name" value="AAA+_ATPase"/>
</dbReference>
<dbReference type="SUPFAM" id="SSF52540">
    <property type="entry name" value="P-loop containing nucleoside triphosphate hydrolases"/>
    <property type="match status" value="1"/>
</dbReference>
<dbReference type="PROSITE" id="PS50893">
    <property type="entry name" value="ABC_TRANSPORTER_2"/>
    <property type="match status" value="1"/>
</dbReference>
<keyword evidence="2" id="KW-0067">ATP-binding</keyword>
<dbReference type="AlphaFoldDB" id="A0A383CKT6"/>
<organism evidence="4">
    <name type="scientific">marine metagenome</name>
    <dbReference type="NCBI Taxonomy" id="408172"/>
    <lineage>
        <taxon>unclassified sequences</taxon>
        <taxon>metagenomes</taxon>
        <taxon>ecological metagenomes</taxon>
    </lineage>
</organism>
<evidence type="ECO:0000259" key="3">
    <source>
        <dbReference type="PROSITE" id="PS50893"/>
    </source>
</evidence>
<dbReference type="PANTHER" id="PTHR43790">
    <property type="entry name" value="CARBOHYDRATE TRANSPORT ATP-BINDING PROTEIN MG119-RELATED"/>
    <property type="match status" value="1"/>
</dbReference>
<protein>
    <recommendedName>
        <fullName evidence="3">ABC transporter domain-containing protein</fullName>
    </recommendedName>
</protein>